<sequence>HPFIGGSSNKKVFFIDNSNYGLYVDTFNSELNEWETNNSYRGLPNVNLFLTDLKQPWIANETTGISFLSRT</sequence>
<organism evidence="1 2">
    <name type="scientific">Dentiscutata erythropus</name>
    <dbReference type="NCBI Taxonomy" id="1348616"/>
    <lineage>
        <taxon>Eukaryota</taxon>
        <taxon>Fungi</taxon>
        <taxon>Fungi incertae sedis</taxon>
        <taxon>Mucoromycota</taxon>
        <taxon>Glomeromycotina</taxon>
        <taxon>Glomeromycetes</taxon>
        <taxon>Diversisporales</taxon>
        <taxon>Gigasporaceae</taxon>
        <taxon>Dentiscutata</taxon>
    </lineage>
</organism>
<accession>A0A9N9JVB1</accession>
<keyword evidence="2" id="KW-1185">Reference proteome</keyword>
<evidence type="ECO:0000313" key="1">
    <source>
        <dbReference type="EMBL" id="CAG8797854.1"/>
    </source>
</evidence>
<comment type="caution">
    <text evidence="1">The sequence shown here is derived from an EMBL/GenBank/DDBJ whole genome shotgun (WGS) entry which is preliminary data.</text>
</comment>
<evidence type="ECO:0000313" key="2">
    <source>
        <dbReference type="Proteomes" id="UP000789405"/>
    </source>
</evidence>
<protein>
    <submittedName>
        <fullName evidence="1">1004_t:CDS:1</fullName>
    </submittedName>
</protein>
<gene>
    <name evidence="1" type="ORF">DERYTH_LOCUS22761</name>
</gene>
<proteinExistence type="predicted"/>
<dbReference type="Proteomes" id="UP000789405">
    <property type="component" value="Unassembled WGS sequence"/>
</dbReference>
<name>A0A9N9JVB1_9GLOM</name>
<feature type="non-terminal residue" evidence="1">
    <location>
        <position position="1"/>
    </location>
</feature>
<dbReference type="AlphaFoldDB" id="A0A9N9JVB1"/>
<dbReference type="EMBL" id="CAJVPY010032508">
    <property type="protein sequence ID" value="CAG8797854.1"/>
    <property type="molecule type" value="Genomic_DNA"/>
</dbReference>
<reference evidence="1" key="1">
    <citation type="submission" date="2021-06" db="EMBL/GenBank/DDBJ databases">
        <authorList>
            <person name="Kallberg Y."/>
            <person name="Tangrot J."/>
            <person name="Rosling A."/>
        </authorList>
    </citation>
    <scope>NUCLEOTIDE SEQUENCE</scope>
    <source>
        <strain evidence="1">MA453B</strain>
    </source>
</reference>